<dbReference type="OrthoDB" id="5430089at2759"/>
<organism evidence="3 4">
    <name type="scientific">Ophiobolus disseminans</name>
    <dbReference type="NCBI Taxonomy" id="1469910"/>
    <lineage>
        <taxon>Eukaryota</taxon>
        <taxon>Fungi</taxon>
        <taxon>Dikarya</taxon>
        <taxon>Ascomycota</taxon>
        <taxon>Pezizomycotina</taxon>
        <taxon>Dothideomycetes</taxon>
        <taxon>Pleosporomycetidae</taxon>
        <taxon>Pleosporales</taxon>
        <taxon>Pleosporineae</taxon>
        <taxon>Phaeosphaeriaceae</taxon>
        <taxon>Ophiobolus</taxon>
    </lineage>
</organism>
<evidence type="ECO:0000313" key="3">
    <source>
        <dbReference type="EMBL" id="KAF2821240.1"/>
    </source>
</evidence>
<keyword evidence="2" id="KW-0812">Transmembrane</keyword>
<evidence type="ECO:0000256" key="1">
    <source>
        <dbReference type="SAM" id="MobiDB-lite"/>
    </source>
</evidence>
<dbReference type="AlphaFoldDB" id="A0A6A6ZJM1"/>
<feature type="compositionally biased region" description="Low complexity" evidence="1">
    <location>
        <begin position="34"/>
        <end position="75"/>
    </location>
</feature>
<name>A0A6A6ZJM1_9PLEO</name>
<feature type="transmembrane region" description="Helical" evidence="2">
    <location>
        <begin position="405"/>
        <end position="423"/>
    </location>
</feature>
<evidence type="ECO:0000256" key="2">
    <source>
        <dbReference type="SAM" id="Phobius"/>
    </source>
</evidence>
<feature type="transmembrane region" description="Helical" evidence="2">
    <location>
        <begin position="176"/>
        <end position="193"/>
    </location>
</feature>
<feature type="transmembrane region" description="Helical" evidence="2">
    <location>
        <begin position="373"/>
        <end position="393"/>
    </location>
</feature>
<keyword evidence="2" id="KW-1133">Transmembrane helix</keyword>
<dbReference type="Proteomes" id="UP000799424">
    <property type="component" value="Unassembled WGS sequence"/>
</dbReference>
<evidence type="ECO:0000313" key="4">
    <source>
        <dbReference type="Proteomes" id="UP000799424"/>
    </source>
</evidence>
<feature type="compositionally biased region" description="Polar residues" evidence="1">
    <location>
        <begin position="1"/>
        <end position="13"/>
    </location>
</feature>
<dbReference type="EMBL" id="MU006238">
    <property type="protein sequence ID" value="KAF2821240.1"/>
    <property type="molecule type" value="Genomic_DNA"/>
</dbReference>
<proteinExistence type="predicted"/>
<gene>
    <name evidence="3" type="ORF">CC86DRAFT_111259</name>
</gene>
<feature type="compositionally biased region" description="Polar residues" evidence="1">
    <location>
        <begin position="22"/>
        <end position="33"/>
    </location>
</feature>
<protein>
    <submittedName>
        <fullName evidence="3">Uncharacterized protein</fullName>
    </submittedName>
</protein>
<feature type="region of interest" description="Disordered" evidence="1">
    <location>
        <begin position="1"/>
        <end position="81"/>
    </location>
</feature>
<accession>A0A6A6ZJM1</accession>
<sequence length="437" mass="48020">MASVQLATLSSPQLAPPASGLSPATQPSSSAQITYSSLSSVTATSSSSQSPSTSISAGTAPPTSSSQSGSQNGSTLTPDTPSAKARDALKWLLKDFEMKLFAVLALFWAIRTYNEQVRGNELNEMETCRNHPSDSALQSTALCKSMRKIHDFDEFAKRSTELADVLVGQNLRRTPVLELYILVLLVAGAFWGWSSKKKTTWLGDQIQQPHTIDPTVVAYHELLHAKRTPTHYDFTIGQDEYLYLCVTQKSAPNCVSKLVQALFWLFGRLDMQYEKAPTPCPAYWRVHCAASSQTDYMPEQDEYAPVSVAVRPRLRDIHGPAPLMVFAAPWFAPRPQQAVAREVVVSRTGCSCRTSAHHDHVPRMLVIKKRVSVVQVYIVLGFCIGLEVLSWAFGRYDSMGIASKAVGLGFVVLVYSGGAYLVSRPVAQLPTEKDRMD</sequence>
<keyword evidence="2" id="KW-0472">Membrane</keyword>
<keyword evidence="4" id="KW-1185">Reference proteome</keyword>
<reference evidence="3" key="1">
    <citation type="journal article" date="2020" name="Stud. Mycol.">
        <title>101 Dothideomycetes genomes: a test case for predicting lifestyles and emergence of pathogens.</title>
        <authorList>
            <person name="Haridas S."/>
            <person name="Albert R."/>
            <person name="Binder M."/>
            <person name="Bloem J."/>
            <person name="Labutti K."/>
            <person name="Salamov A."/>
            <person name="Andreopoulos B."/>
            <person name="Baker S."/>
            <person name="Barry K."/>
            <person name="Bills G."/>
            <person name="Bluhm B."/>
            <person name="Cannon C."/>
            <person name="Castanera R."/>
            <person name="Culley D."/>
            <person name="Daum C."/>
            <person name="Ezra D."/>
            <person name="Gonzalez J."/>
            <person name="Henrissat B."/>
            <person name="Kuo A."/>
            <person name="Liang C."/>
            <person name="Lipzen A."/>
            <person name="Lutzoni F."/>
            <person name="Magnuson J."/>
            <person name="Mondo S."/>
            <person name="Nolan M."/>
            <person name="Ohm R."/>
            <person name="Pangilinan J."/>
            <person name="Park H.-J."/>
            <person name="Ramirez L."/>
            <person name="Alfaro M."/>
            <person name="Sun H."/>
            <person name="Tritt A."/>
            <person name="Yoshinaga Y."/>
            <person name="Zwiers L.-H."/>
            <person name="Turgeon B."/>
            <person name="Goodwin S."/>
            <person name="Spatafora J."/>
            <person name="Crous P."/>
            <person name="Grigoriev I."/>
        </authorList>
    </citation>
    <scope>NUCLEOTIDE SEQUENCE</scope>
    <source>
        <strain evidence="3">CBS 113818</strain>
    </source>
</reference>